<accession>A0ABU6SDQ4</accession>
<proteinExistence type="predicted"/>
<name>A0ABU6SDQ4_9FABA</name>
<gene>
    <name evidence="1" type="ORF">PIB30_033757</name>
</gene>
<organism evidence="1 2">
    <name type="scientific">Stylosanthes scabra</name>
    <dbReference type="NCBI Taxonomy" id="79078"/>
    <lineage>
        <taxon>Eukaryota</taxon>
        <taxon>Viridiplantae</taxon>
        <taxon>Streptophyta</taxon>
        <taxon>Embryophyta</taxon>
        <taxon>Tracheophyta</taxon>
        <taxon>Spermatophyta</taxon>
        <taxon>Magnoliopsida</taxon>
        <taxon>eudicotyledons</taxon>
        <taxon>Gunneridae</taxon>
        <taxon>Pentapetalae</taxon>
        <taxon>rosids</taxon>
        <taxon>fabids</taxon>
        <taxon>Fabales</taxon>
        <taxon>Fabaceae</taxon>
        <taxon>Papilionoideae</taxon>
        <taxon>50 kb inversion clade</taxon>
        <taxon>dalbergioids sensu lato</taxon>
        <taxon>Dalbergieae</taxon>
        <taxon>Pterocarpus clade</taxon>
        <taxon>Stylosanthes</taxon>
    </lineage>
</organism>
<reference evidence="1 2" key="1">
    <citation type="journal article" date="2023" name="Plants (Basel)">
        <title>Bridging the Gap: Combining Genomics and Transcriptomics Approaches to Understand Stylosanthes scabra, an Orphan Legume from the Brazilian Caatinga.</title>
        <authorList>
            <person name="Ferreira-Neto J.R.C."/>
            <person name="da Silva M.D."/>
            <person name="Binneck E."/>
            <person name="de Melo N.F."/>
            <person name="da Silva R.H."/>
            <person name="de Melo A.L.T.M."/>
            <person name="Pandolfi V."/>
            <person name="Bustamante F.O."/>
            <person name="Brasileiro-Vidal A.C."/>
            <person name="Benko-Iseppon A.M."/>
        </authorList>
    </citation>
    <scope>NUCLEOTIDE SEQUENCE [LARGE SCALE GENOMIC DNA]</scope>
    <source>
        <tissue evidence="1">Leaves</tissue>
    </source>
</reference>
<dbReference type="EMBL" id="JASCZI010060569">
    <property type="protein sequence ID" value="MED6134023.1"/>
    <property type="molecule type" value="Genomic_DNA"/>
</dbReference>
<sequence>MVPASLPPPSLMDSLHVRWRCRTPQFSITHRISYLVTSPATVCSPCVPLSSRSRCAPASSGLSRSPIRSVSVIDAWLSLFASCARFSPPSLVASQQCWNDWGLTTSHLFNKSSSNLDIWRSEGRKLCLMSS</sequence>
<protein>
    <submittedName>
        <fullName evidence="1">Uncharacterized protein</fullName>
    </submittedName>
</protein>
<evidence type="ECO:0000313" key="2">
    <source>
        <dbReference type="Proteomes" id="UP001341840"/>
    </source>
</evidence>
<dbReference type="Proteomes" id="UP001341840">
    <property type="component" value="Unassembled WGS sequence"/>
</dbReference>
<evidence type="ECO:0000313" key="1">
    <source>
        <dbReference type="EMBL" id="MED6134023.1"/>
    </source>
</evidence>
<comment type="caution">
    <text evidence="1">The sequence shown here is derived from an EMBL/GenBank/DDBJ whole genome shotgun (WGS) entry which is preliminary data.</text>
</comment>
<keyword evidence="2" id="KW-1185">Reference proteome</keyword>